<evidence type="ECO:0000256" key="1">
    <source>
        <dbReference type="ARBA" id="ARBA00022729"/>
    </source>
</evidence>
<dbReference type="Gene3D" id="2.40.10.480">
    <property type="match status" value="1"/>
</dbReference>
<comment type="caution">
    <text evidence="4">The sequence shown here is derived from an EMBL/GenBank/DDBJ whole genome shotgun (WGS) entry which is preliminary data.</text>
</comment>
<dbReference type="PROSITE" id="PS50006">
    <property type="entry name" value="FHA_DOMAIN"/>
    <property type="match status" value="3"/>
</dbReference>
<dbReference type="EMBL" id="PPFX01000068">
    <property type="protein sequence ID" value="PNU18565.1"/>
    <property type="molecule type" value="Genomic_DNA"/>
</dbReference>
<dbReference type="Gene3D" id="2.130.10.10">
    <property type="entry name" value="YVTN repeat-like/Quinoprotein amine dehydrogenase"/>
    <property type="match status" value="1"/>
</dbReference>
<keyword evidence="2" id="KW-0812">Transmembrane</keyword>
<organism evidence="4 5">
    <name type="scientific">Geothermobacter hydrogeniphilus</name>
    <dbReference type="NCBI Taxonomy" id="1969733"/>
    <lineage>
        <taxon>Bacteria</taxon>
        <taxon>Pseudomonadati</taxon>
        <taxon>Thermodesulfobacteriota</taxon>
        <taxon>Desulfuromonadia</taxon>
        <taxon>Desulfuromonadales</taxon>
        <taxon>Geothermobacteraceae</taxon>
        <taxon>Geothermobacter</taxon>
    </lineage>
</organism>
<dbReference type="AlphaFoldDB" id="A0A2K2H5F5"/>
<evidence type="ECO:0000313" key="4">
    <source>
        <dbReference type="EMBL" id="PNU18565.1"/>
    </source>
</evidence>
<name>A0A2K2H5F5_9BACT</name>
<sequence>MLQLNFIKGGPQPVALTQQRITIGRDKSNTIVLDAAGVSGFHAEIQTENGKSFLVDLGSSNGTFVNGKKVVGRQELKAWDKVAFEKVEAEVVDTEKRRPTQVSRAITDADLKGAAPNATQVRPGVGGWMLVGQGGAVAGKTFPVTGKKIIGREGCDITIDDQMISRRHAEIALSGGVLTLVDLGSANGTFVNGKKTARVTLKAGDQVAFDKVVFKVEGPAGDSAKTSVRQAVNATAVRPASGSGTQVLEAPIAALVDSAGKRYPLKGDSLTIGRTAANDIALDDATVSGSHARLTSAAGSWTLEDSGSSNGTFVNGDKVTSRQLKPGDKLRFGKVELSFEDGTASVSGTQVLSAVDEATRTSSQTAAKKGIPAWAYGLVGFLIVAGGLGFFLGKDKLAGTPPQIEAKLQCGKSWSQQLSAGRRGPTTPVLADINGDQFLDVVVADASGFVLALDGAEGKKIFEAEAADRILAPPVAGDLSGDGIDDIVVASNSGQVVALNGRGQTLWSSDGNLNLGPVLNRPVLAKVNDDEQPDVIVPTSNKGLVALDGGRGWKIWDTAEMTRGKAITSPLVADINGDGQDDFVTVTDQGQVLAVTTQNGKVWQIWEANVPQVYYASPAFVQAGDQALIVVATDGGGVIALHADTGRPFWTAAISQRFFASPIVCDANGDKVPDVVAVADNGDIHVLDSLTGDEIWSSALGVSVQATPALYDVNNDGLMDLIILDSQGGIRIVDMARGRVVLPVQVPGADSFIASPLLGDVNNDSMVDIIAASQNGAVVSYGLNRVAPKSQALWPVFLGNDQHGM</sequence>
<accession>A0A2K2H5F5</accession>
<dbReference type="Pfam" id="PF13517">
    <property type="entry name" value="FG-GAP_3"/>
    <property type="match status" value="1"/>
</dbReference>
<dbReference type="SMART" id="SM00240">
    <property type="entry name" value="FHA"/>
    <property type="match status" value="3"/>
</dbReference>
<dbReference type="SUPFAM" id="SSF69318">
    <property type="entry name" value="Integrin alpha N-terminal domain"/>
    <property type="match status" value="1"/>
</dbReference>
<dbReference type="Pfam" id="PF00498">
    <property type="entry name" value="FHA"/>
    <property type="match status" value="3"/>
</dbReference>
<keyword evidence="2" id="KW-0472">Membrane</keyword>
<dbReference type="Gene3D" id="2.60.200.20">
    <property type="match status" value="3"/>
</dbReference>
<feature type="domain" description="FHA" evidence="3">
    <location>
        <begin position="21"/>
        <end position="70"/>
    </location>
</feature>
<evidence type="ECO:0000256" key="2">
    <source>
        <dbReference type="SAM" id="Phobius"/>
    </source>
</evidence>
<dbReference type="InterPro" id="IPR008984">
    <property type="entry name" value="SMAD_FHA_dom_sf"/>
</dbReference>
<dbReference type="Proteomes" id="UP000236340">
    <property type="component" value="Unassembled WGS sequence"/>
</dbReference>
<feature type="domain" description="FHA" evidence="3">
    <location>
        <begin position="136"/>
        <end position="196"/>
    </location>
</feature>
<dbReference type="SUPFAM" id="SSF49879">
    <property type="entry name" value="SMAD/FHA domain"/>
    <property type="match status" value="3"/>
</dbReference>
<dbReference type="Pfam" id="PF13360">
    <property type="entry name" value="PQQ_2"/>
    <property type="match status" value="1"/>
</dbReference>
<dbReference type="CDD" id="cd00060">
    <property type="entry name" value="FHA"/>
    <property type="match status" value="3"/>
</dbReference>
<reference evidence="4 5" key="1">
    <citation type="journal article" date="2018" name="Genome Announc.">
        <title>Genome Sequence of Geothermobacter sp. HR-1 Iron Reducer from the Loihi Seamount.</title>
        <authorList>
            <person name="Smith H."/>
            <person name="Abuyen K."/>
            <person name="Tremblay J."/>
            <person name="Savalia P."/>
            <person name="Perez-Rodriguez I."/>
            <person name="Emerson D."/>
            <person name="Tully B."/>
            <person name="Amend J."/>
        </authorList>
    </citation>
    <scope>NUCLEOTIDE SEQUENCE [LARGE SCALE GENOMIC DNA]</scope>
    <source>
        <strain evidence="4 5">HR-1</strain>
    </source>
</reference>
<keyword evidence="1" id="KW-0732">Signal</keyword>
<dbReference type="InterPro" id="IPR050923">
    <property type="entry name" value="Cell_Proc_Reg/RNA_Proc"/>
</dbReference>
<feature type="domain" description="FHA" evidence="3">
    <location>
        <begin position="270"/>
        <end position="319"/>
    </location>
</feature>
<dbReference type="OrthoDB" id="9782676at2"/>
<feature type="transmembrane region" description="Helical" evidence="2">
    <location>
        <begin position="373"/>
        <end position="393"/>
    </location>
</feature>
<evidence type="ECO:0000259" key="3">
    <source>
        <dbReference type="PROSITE" id="PS50006"/>
    </source>
</evidence>
<dbReference type="InterPro" id="IPR013517">
    <property type="entry name" value="FG-GAP"/>
</dbReference>
<proteinExistence type="predicted"/>
<dbReference type="InterPro" id="IPR000253">
    <property type="entry name" value="FHA_dom"/>
</dbReference>
<gene>
    <name evidence="4" type="ORF">C2E25_17020</name>
</gene>
<dbReference type="InterPro" id="IPR002372">
    <property type="entry name" value="PQQ_rpt_dom"/>
</dbReference>
<evidence type="ECO:0000313" key="5">
    <source>
        <dbReference type="Proteomes" id="UP000236340"/>
    </source>
</evidence>
<dbReference type="InterPro" id="IPR015943">
    <property type="entry name" value="WD40/YVTN_repeat-like_dom_sf"/>
</dbReference>
<protein>
    <recommendedName>
        <fullName evidence="3">FHA domain-containing protein</fullName>
    </recommendedName>
</protein>
<dbReference type="PANTHER" id="PTHR23308">
    <property type="entry name" value="NUCLEAR INHIBITOR OF PROTEIN PHOSPHATASE-1"/>
    <property type="match status" value="1"/>
</dbReference>
<keyword evidence="2" id="KW-1133">Transmembrane helix</keyword>
<dbReference type="InterPro" id="IPR028994">
    <property type="entry name" value="Integrin_alpha_N"/>
</dbReference>
<dbReference type="RefSeq" id="WP_103116909.1">
    <property type="nucleotide sequence ID" value="NZ_PPFX01000068.1"/>
</dbReference>